<dbReference type="AlphaFoldDB" id="A0A241XEX7"/>
<protein>
    <submittedName>
        <fullName evidence="1">Uncharacterized protein</fullName>
    </submittedName>
</protein>
<evidence type="ECO:0000313" key="1">
    <source>
        <dbReference type="EMBL" id="OTI54536.1"/>
    </source>
</evidence>
<reference evidence="1 2" key="1">
    <citation type="submission" date="2017-05" db="EMBL/GenBank/DDBJ databases">
        <authorList>
            <person name="Song R."/>
            <person name="Chenine A.L."/>
            <person name="Ruprecht R.M."/>
        </authorList>
    </citation>
    <scope>NUCLEOTIDE SEQUENCE [LARGE SCALE GENOMIC DNA]</scope>
    <source>
        <strain evidence="1 2">S567_C10_BS</strain>
    </source>
</reference>
<sequence length="79" mass="8813">MAAGDYYSCDVCGGKCFYDANLNYEWPDKNGNDSWGYHIPADEMMLGTNCKLDYCGDIAAICRDCRATHEIVVREKSSA</sequence>
<dbReference type="Proteomes" id="UP000194857">
    <property type="component" value="Unassembled WGS sequence"/>
</dbReference>
<proteinExistence type="predicted"/>
<gene>
    <name evidence="1" type="ORF">CAZ10_37305</name>
</gene>
<name>A0A241XEX7_PSEAI</name>
<dbReference type="EMBL" id="NFFZ01000050">
    <property type="protein sequence ID" value="OTI54536.1"/>
    <property type="molecule type" value="Genomic_DNA"/>
</dbReference>
<evidence type="ECO:0000313" key="2">
    <source>
        <dbReference type="Proteomes" id="UP000194857"/>
    </source>
</evidence>
<organism evidence="1 2">
    <name type="scientific">Pseudomonas aeruginosa</name>
    <dbReference type="NCBI Taxonomy" id="287"/>
    <lineage>
        <taxon>Bacteria</taxon>
        <taxon>Pseudomonadati</taxon>
        <taxon>Pseudomonadota</taxon>
        <taxon>Gammaproteobacteria</taxon>
        <taxon>Pseudomonadales</taxon>
        <taxon>Pseudomonadaceae</taxon>
        <taxon>Pseudomonas</taxon>
    </lineage>
</organism>
<comment type="caution">
    <text evidence="1">The sequence shown here is derived from an EMBL/GenBank/DDBJ whole genome shotgun (WGS) entry which is preliminary data.</text>
</comment>
<accession>A0A241XEX7</accession>
<dbReference type="RefSeq" id="WP_023098761.1">
    <property type="nucleotide sequence ID" value="NZ_AP014622.1"/>
</dbReference>